<accession>A0ABN6R9S3</accession>
<proteinExistence type="predicted"/>
<keyword evidence="1" id="KW-0812">Transmembrane</keyword>
<gene>
    <name evidence="2" type="ORF">DAETH_00690</name>
</gene>
<protein>
    <recommendedName>
        <fullName evidence="4">DUF2270 domain-containing protein</fullName>
    </recommendedName>
</protein>
<evidence type="ECO:0000256" key="1">
    <source>
        <dbReference type="SAM" id="Phobius"/>
    </source>
</evidence>
<feature type="transmembrane region" description="Helical" evidence="1">
    <location>
        <begin position="201"/>
        <end position="222"/>
    </location>
</feature>
<keyword evidence="1" id="KW-1133">Transmembrane helix</keyword>
<name>A0ABN6R9S3_9DEIO</name>
<evidence type="ECO:0000313" key="3">
    <source>
        <dbReference type="Proteomes" id="UP001064971"/>
    </source>
</evidence>
<dbReference type="InterPro" id="IPR014470">
    <property type="entry name" value="UCP01500"/>
</dbReference>
<dbReference type="PIRSF" id="PIRSF015000">
    <property type="entry name" value="UCP01500"/>
    <property type="match status" value="1"/>
</dbReference>
<organism evidence="2 3">
    <name type="scientific">Deinococcus aetherius</name>
    <dbReference type="NCBI Taxonomy" id="200252"/>
    <lineage>
        <taxon>Bacteria</taxon>
        <taxon>Thermotogati</taxon>
        <taxon>Deinococcota</taxon>
        <taxon>Deinococci</taxon>
        <taxon>Deinococcales</taxon>
        <taxon>Deinococcaceae</taxon>
        <taxon>Deinococcus</taxon>
    </lineage>
</organism>
<dbReference type="Proteomes" id="UP001064971">
    <property type="component" value="Chromosome"/>
</dbReference>
<dbReference type="Pfam" id="PF10028">
    <property type="entry name" value="DUF2270"/>
    <property type="match status" value="1"/>
</dbReference>
<reference evidence="2" key="1">
    <citation type="submission" date="2022-07" db="EMBL/GenBank/DDBJ databases">
        <title>Complete Genome Sequence of the Radioresistant Bacterium Deinococcus aetherius ST0316, Isolated from the Air Dust collected in Lower Stratosphere above Japan.</title>
        <authorList>
            <person name="Satoh K."/>
            <person name="Hagiwara K."/>
            <person name="Katsumata K."/>
            <person name="Kubo A."/>
            <person name="Yokobori S."/>
            <person name="Yamagishi A."/>
            <person name="Oono Y."/>
            <person name="Narumi I."/>
        </authorList>
    </citation>
    <scope>NUCLEOTIDE SEQUENCE</scope>
    <source>
        <strain evidence="2">ST0316</strain>
    </source>
</reference>
<evidence type="ECO:0000313" key="2">
    <source>
        <dbReference type="EMBL" id="BDP40100.1"/>
    </source>
</evidence>
<keyword evidence="3" id="KW-1185">Reference proteome</keyword>
<keyword evidence="1" id="KW-0472">Membrane</keyword>
<feature type="transmembrane region" description="Helical" evidence="1">
    <location>
        <begin position="79"/>
        <end position="96"/>
    </location>
</feature>
<evidence type="ECO:0008006" key="4">
    <source>
        <dbReference type="Google" id="ProtNLM"/>
    </source>
</evidence>
<dbReference type="EMBL" id="AP026560">
    <property type="protein sequence ID" value="BDP40100.1"/>
    <property type="molecule type" value="Genomic_DNA"/>
</dbReference>
<feature type="transmembrane region" description="Helical" evidence="1">
    <location>
        <begin position="163"/>
        <end position="181"/>
    </location>
</feature>
<sequence>MPSSSQVPPVPGVGRGAGAVLDRTLTELSYSSNTANALIHLYRAEVGKMTAYRQRLDTTTNWAVVTTAGLASFALGNPSNSHVTFLFAMFLNYYFLRLEARRFRTFEIAHHRVRIMERFFYPAMLGDAVDPGWHQLLLAELGKPRSPMSRADALGWRLNRNYLWIYAAVLFAWFAKLDLTQPKGWVLEFPEALSLADIGNFPGWLVFLAVLVFYLYLIVLAVRAARTYPLEEG</sequence>